<dbReference type="GO" id="GO:0004803">
    <property type="term" value="F:transposase activity"/>
    <property type="evidence" value="ECO:0007669"/>
    <property type="project" value="InterPro"/>
</dbReference>
<organism evidence="2 3">
    <name type="scientific">Candidatus Nephthysia bennettiae</name>
    <dbReference type="NCBI Taxonomy" id="3127016"/>
    <lineage>
        <taxon>Bacteria</taxon>
        <taxon>Bacillati</taxon>
        <taxon>Candidatus Dormiibacterota</taxon>
        <taxon>Candidatus Dormibacteria</taxon>
        <taxon>Candidatus Dormibacterales</taxon>
        <taxon>Candidatus Dormibacteraceae</taxon>
        <taxon>Candidatus Nephthysia</taxon>
    </lineage>
</organism>
<dbReference type="EMBL" id="JAEKNR010000114">
    <property type="protein sequence ID" value="MBJ7598512.1"/>
    <property type="molecule type" value="Genomic_DNA"/>
</dbReference>
<evidence type="ECO:0000259" key="1">
    <source>
        <dbReference type="Pfam" id="PF01548"/>
    </source>
</evidence>
<accession>A0A934K0Z1</accession>
<sequence length="62" mass="6558">MQFIGIDAHKDTLVAAAVDSQGRPLDSRTFRNDRTGFAALAEWSAEVAPVRVGVEGSGSLGR</sequence>
<dbReference type="GO" id="GO:0003677">
    <property type="term" value="F:DNA binding"/>
    <property type="evidence" value="ECO:0007669"/>
    <property type="project" value="InterPro"/>
</dbReference>
<gene>
    <name evidence="2" type="ORF">JF922_10560</name>
</gene>
<feature type="domain" description="Transposase IS110-like N-terminal" evidence="1">
    <location>
        <begin position="4"/>
        <end position="59"/>
    </location>
</feature>
<dbReference type="AlphaFoldDB" id="A0A934K0Z1"/>
<dbReference type="GO" id="GO:0006313">
    <property type="term" value="P:DNA transposition"/>
    <property type="evidence" value="ECO:0007669"/>
    <property type="project" value="InterPro"/>
</dbReference>
<comment type="caution">
    <text evidence="2">The sequence shown here is derived from an EMBL/GenBank/DDBJ whole genome shotgun (WGS) entry which is preliminary data.</text>
</comment>
<name>A0A934K0Z1_9BACT</name>
<protein>
    <submittedName>
        <fullName evidence="2">Transposase</fullName>
    </submittedName>
</protein>
<dbReference type="Proteomes" id="UP000612893">
    <property type="component" value="Unassembled WGS sequence"/>
</dbReference>
<keyword evidence="3" id="KW-1185">Reference proteome</keyword>
<evidence type="ECO:0000313" key="3">
    <source>
        <dbReference type="Proteomes" id="UP000612893"/>
    </source>
</evidence>
<dbReference type="Pfam" id="PF01548">
    <property type="entry name" value="DEDD_Tnp_IS110"/>
    <property type="match status" value="1"/>
</dbReference>
<proteinExistence type="predicted"/>
<evidence type="ECO:0000313" key="2">
    <source>
        <dbReference type="EMBL" id="MBJ7598512.1"/>
    </source>
</evidence>
<feature type="non-terminal residue" evidence="2">
    <location>
        <position position="62"/>
    </location>
</feature>
<dbReference type="RefSeq" id="WP_338201575.1">
    <property type="nucleotide sequence ID" value="NZ_JAEKNR010000114.1"/>
</dbReference>
<reference evidence="2" key="1">
    <citation type="submission" date="2020-10" db="EMBL/GenBank/DDBJ databases">
        <title>Ca. Dormibacterota MAGs.</title>
        <authorList>
            <person name="Montgomery K."/>
        </authorList>
    </citation>
    <scope>NUCLEOTIDE SEQUENCE [LARGE SCALE GENOMIC DNA]</scope>
    <source>
        <strain evidence="2">SC8812_S17_10</strain>
    </source>
</reference>
<dbReference type="InterPro" id="IPR002525">
    <property type="entry name" value="Transp_IS110-like_N"/>
</dbReference>